<evidence type="ECO:0000256" key="1">
    <source>
        <dbReference type="ARBA" id="ARBA00010641"/>
    </source>
</evidence>
<reference evidence="6" key="2">
    <citation type="submission" date="2020-09" db="EMBL/GenBank/DDBJ databases">
        <authorList>
            <person name="Sun Q."/>
            <person name="Ohkuma M."/>
        </authorList>
    </citation>
    <scope>NUCLEOTIDE SEQUENCE</scope>
    <source>
        <strain evidence="6">JCM 4125</strain>
    </source>
</reference>
<protein>
    <recommendedName>
        <fullName evidence="5">RNA polymerase sigma factor 70 region 4 type 2 domain-containing protein</fullName>
    </recommendedName>
</protein>
<dbReference type="EMBL" id="BMSA01000098">
    <property type="protein sequence ID" value="GGU02111.1"/>
    <property type="molecule type" value="Genomic_DNA"/>
</dbReference>
<gene>
    <name evidence="6" type="ORF">GCM10010226_92700</name>
</gene>
<keyword evidence="2" id="KW-0805">Transcription regulation</keyword>
<name>A0A918HRW0_9ACTN</name>
<accession>A0A918HRW0</accession>
<evidence type="ECO:0000256" key="2">
    <source>
        <dbReference type="ARBA" id="ARBA00023015"/>
    </source>
</evidence>
<reference evidence="6" key="1">
    <citation type="journal article" date="2014" name="Int. J. Syst. Evol. Microbiol.">
        <title>Complete genome sequence of Corynebacterium casei LMG S-19264T (=DSM 44701T), isolated from a smear-ripened cheese.</title>
        <authorList>
            <consortium name="US DOE Joint Genome Institute (JGI-PGF)"/>
            <person name="Walter F."/>
            <person name="Albersmeier A."/>
            <person name="Kalinowski J."/>
            <person name="Ruckert C."/>
        </authorList>
    </citation>
    <scope>NUCLEOTIDE SEQUENCE</scope>
    <source>
        <strain evidence="6">JCM 4125</strain>
    </source>
</reference>
<dbReference type="InterPro" id="IPR014284">
    <property type="entry name" value="RNA_pol_sigma-70_dom"/>
</dbReference>
<dbReference type="Gene3D" id="1.10.10.10">
    <property type="entry name" value="Winged helix-like DNA-binding domain superfamily/Winged helix DNA-binding domain"/>
    <property type="match status" value="1"/>
</dbReference>
<sequence length="185" mass="20578">MHPDSLYQWGYISKNEPAFRRHVFVNVGEVHEGEVSDRTFQGLHTKLTGGPVEDEIKDYAWKAFGNAIKTFHRRLTVQRKREMLIGDEIWALDEAPMSLPGYVVDFDTDSVAAAAEGRVLMERLVETLADELEPGELLALALVKIDGMTSKQAAELLGISDGAVRNAVHRARVKLKPVRGRLGLA</sequence>
<evidence type="ECO:0000256" key="4">
    <source>
        <dbReference type="ARBA" id="ARBA00023163"/>
    </source>
</evidence>
<keyword evidence="7" id="KW-1185">Reference proteome</keyword>
<dbReference type="InterPro" id="IPR036388">
    <property type="entry name" value="WH-like_DNA-bd_sf"/>
</dbReference>
<dbReference type="SUPFAM" id="SSF88659">
    <property type="entry name" value="Sigma3 and sigma4 domains of RNA polymerase sigma factors"/>
    <property type="match status" value="1"/>
</dbReference>
<comment type="caution">
    <text evidence="6">The sequence shown here is derived from an EMBL/GenBank/DDBJ whole genome shotgun (WGS) entry which is preliminary data.</text>
</comment>
<comment type="similarity">
    <text evidence="1">Belongs to the sigma-70 factor family. ECF subfamily.</text>
</comment>
<dbReference type="GO" id="GO:0006352">
    <property type="term" value="P:DNA-templated transcription initiation"/>
    <property type="evidence" value="ECO:0007669"/>
    <property type="project" value="InterPro"/>
</dbReference>
<dbReference type="Pfam" id="PF08281">
    <property type="entry name" value="Sigma70_r4_2"/>
    <property type="match status" value="1"/>
</dbReference>
<evidence type="ECO:0000313" key="6">
    <source>
        <dbReference type="EMBL" id="GGU02111.1"/>
    </source>
</evidence>
<evidence type="ECO:0000313" key="7">
    <source>
        <dbReference type="Proteomes" id="UP000646776"/>
    </source>
</evidence>
<feature type="domain" description="RNA polymerase sigma factor 70 region 4 type 2" evidence="5">
    <location>
        <begin position="124"/>
        <end position="175"/>
    </location>
</feature>
<organism evidence="6 7">
    <name type="scientific">Streptomyces phaeofaciens</name>
    <dbReference type="NCBI Taxonomy" id="68254"/>
    <lineage>
        <taxon>Bacteria</taxon>
        <taxon>Bacillati</taxon>
        <taxon>Actinomycetota</taxon>
        <taxon>Actinomycetes</taxon>
        <taxon>Kitasatosporales</taxon>
        <taxon>Streptomycetaceae</taxon>
        <taxon>Streptomyces</taxon>
    </lineage>
</organism>
<dbReference type="AlphaFoldDB" id="A0A918HRW0"/>
<dbReference type="GO" id="GO:0003677">
    <property type="term" value="F:DNA binding"/>
    <property type="evidence" value="ECO:0007669"/>
    <property type="project" value="InterPro"/>
</dbReference>
<evidence type="ECO:0000256" key="3">
    <source>
        <dbReference type="ARBA" id="ARBA00023082"/>
    </source>
</evidence>
<dbReference type="NCBIfam" id="TIGR02937">
    <property type="entry name" value="sigma70-ECF"/>
    <property type="match status" value="1"/>
</dbReference>
<keyword evidence="3" id="KW-0731">Sigma factor</keyword>
<dbReference type="GO" id="GO:0016987">
    <property type="term" value="F:sigma factor activity"/>
    <property type="evidence" value="ECO:0007669"/>
    <property type="project" value="UniProtKB-KW"/>
</dbReference>
<evidence type="ECO:0000259" key="5">
    <source>
        <dbReference type="Pfam" id="PF08281"/>
    </source>
</evidence>
<dbReference type="InterPro" id="IPR013249">
    <property type="entry name" value="RNA_pol_sigma70_r4_t2"/>
</dbReference>
<proteinExistence type="inferred from homology"/>
<dbReference type="InterPro" id="IPR013324">
    <property type="entry name" value="RNA_pol_sigma_r3/r4-like"/>
</dbReference>
<keyword evidence="4" id="KW-0804">Transcription</keyword>
<dbReference type="Proteomes" id="UP000646776">
    <property type="component" value="Unassembled WGS sequence"/>
</dbReference>